<keyword evidence="2" id="KW-1185">Reference proteome</keyword>
<proteinExistence type="predicted"/>
<protein>
    <submittedName>
        <fullName evidence="1">Uncharacterized protein</fullName>
    </submittedName>
</protein>
<gene>
    <name evidence="1" type="ORF">MUK42_32553</name>
</gene>
<dbReference type="EMBL" id="CP097504">
    <property type="protein sequence ID" value="URD87992.1"/>
    <property type="molecule type" value="Genomic_DNA"/>
</dbReference>
<dbReference type="AlphaFoldDB" id="A0A9E7JNL4"/>
<evidence type="ECO:0000313" key="2">
    <source>
        <dbReference type="Proteomes" id="UP001055439"/>
    </source>
</evidence>
<organism evidence="1 2">
    <name type="scientific">Musa troglodytarum</name>
    <name type="common">fe'i banana</name>
    <dbReference type="NCBI Taxonomy" id="320322"/>
    <lineage>
        <taxon>Eukaryota</taxon>
        <taxon>Viridiplantae</taxon>
        <taxon>Streptophyta</taxon>
        <taxon>Embryophyta</taxon>
        <taxon>Tracheophyta</taxon>
        <taxon>Spermatophyta</taxon>
        <taxon>Magnoliopsida</taxon>
        <taxon>Liliopsida</taxon>
        <taxon>Zingiberales</taxon>
        <taxon>Musaceae</taxon>
        <taxon>Musa</taxon>
    </lineage>
</organism>
<accession>A0A9E7JNL4</accession>
<reference evidence="1" key="1">
    <citation type="submission" date="2022-05" db="EMBL/GenBank/DDBJ databases">
        <title>The Musa troglodytarum L. genome provides insights into the mechanism of non-climacteric behaviour and enrichment of carotenoids.</title>
        <authorList>
            <person name="Wang J."/>
        </authorList>
    </citation>
    <scope>NUCLEOTIDE SEQUENCE</scope>
    <source>
        <tissue evidence="1">Leaf</tissue>
    </source>
</reference>
<feature type="non-terminal residue" evidence="1">
    <location>
        <position position="1"/>
    </location>
</feature>
<name>A0A9E7JNL4_9LILI</name>
<dbReference type="Proteomes" id="UP001055439">
    <property type="component" value="Chromosome 2"/>
</dbReference>
<evidence type="ECO:0000313" key="1">
    <source>
        <dbReference type="EMBL" id="URD87992.1"/>
    </source>
</evidence>
<sequence length="34" mass="4100">TYHHWFPLFCRISNRPNYPQSSRGPNYLVINSFS</sequence>